<evidence type="ECO:0000256" key="11">
    <source>
        <dbReference type="ARBA" id="ARBA00022842"/>
    </source>
</evidence>
<feature type="transmembrane region" description="Helical" evidence="19">
    <location>
        <begin position="220"/>
        <end position="243"/>
    </location>
</feature>
<keyword evidence="7 19" id="KW-1003">Cell membrane</keyword>
<comment type="catalytic activity">
    <reaction evidence="17 19">
        <text>alpha-ribazole + adenosylcob(III)inamide-GDP = adenosylcob(III)alamin + GMP + H(+)</text>
        <dbReference type="Rhea" id="RHEA:16049"/>
        <dbReference type="ChEBI" id="CHEBI:10329"/>
        <dbReference type="ChEBI" id="CHEBI:15378"/>
        <dbReference type="ChEBI" id="CHEBI:18408"/>
        <dbReference type="ChEBI" id="CHEBI:58115"/>
        <dbReference type="ChEBI" id="CHEBI:60487"/>
        <dbReference type="EC" id="2.7.8.26"/>
    </reaction>
</comment>
<feature type="transmembrane region" description="Helical" evidence="19">
    <location>
        <begin position="192"/>
        <end position="208"/>
    </location>
</feature>
<comment type="function">
    <text evidence="14 19">Joins adenosylcobinamide-GDP and alpha-ribazole to generate adenosylcobalamin (Ado-cobalamin). Also synthesizes adenosylcobalamin 5'-phosphate from adenosylcobinamide-GDP and alpha-ribazole 5'-phosphate.</text>
</comment>
<dbReference type="GO" id="GO:0005886">
    <property type="term" value="C:plasma membrane"/>
    <property type="evidence" value="ECO:0007669"/>
    <property type="project" value="UniProtKB-SubCell"/>
</dbReference>
<gene>
    <name evidence="19" type="primary">cobS</name>
    <name evidence="20" type="ORF">IAA45_10165</name>
</gene>
<evidence type="ECO:0000256" key="1">
    <source>
        <dbReference type="ARBA" id="ARBA00001946"/>
    </source>
</evidence>
<evidence type="ECO:0000256" key="17">
    <source>
        <dbReference type="ARBA" id="ARBA00048623"/>
    </source>
</evidence>
<keyword evidence="10 19" id="KW-0812">Transmembrane</keyword>
<feature type="transmembrane region" description="Helical" evidence="19">
    <location>
        <begin position="126"/>
        <end position="145"/>
    </location>
</feature>
<evidence type="ECO:0000256" key="19">
    <source>
        <dbReference type="HAMAP-Rule" id="MF_00719"/>
    </source>
</evidence>
<keyword evidence="11 19" id="KW-0460">Magnesium</keyword>
<accession>A0A9D1WIY3</accession>
<comment type="cofactor">
    <cofactor evidence="1 19">
        <name>Mg(2+)</name>
        <dbReference type="ChEBI" id="CHEBI:18420"/>
    </cofactor>
</comment>
<evidence type="ECO:0000256" key="15">
    <source>
        <dbReference type="ARBA" id="ARBA00032605"/>
    </source>
</evidence>
<evidence type="ECO:0000256" key="12">
    <source>
        <dbReference type="ARBA" id="ARBA00022989"/>
    </source>
</evidence>
<keyword evidence="12 19" id="KW-1133">Transmembrane helix</keyword>
<reference evidence="20" key="2">
    <citation type="submission" date="2021-04" db="EMBL/GenBank/DDBJ databases">
        <authorList>
            <person name="Gilroy R."/>
        </authorList>
    </citation>
    <scope>NUCLEOTIDE SEQUENCE</scope>
    <source>
        <strain evidence="20">ChiSjej1B19-8411</strain>
    </source>
</reference>
<evidence type="ECO:0000256" key="2">
    <source>
        <dbReference type="ARBA" id="ARBA00004651"/>
    </source>
</evidence>
<feature type="transmembrane region" description="Helical" evidence="19">
    <location>
        <begin position="53"/>
        <end position="75"/>
    </location>
</feature>
<evidence type="ECO:0000256" key="16">
    <source>
        <dbReference type="ARBA" id="ARBA00032853"/>
    </source>
</evidence>
<evidence type="ECO:0000313" key="20">
    <source>
        <dbReference type="EMBL" id="HIX60059.1"/>
    </source>
</evidence>
<dbReference type="GO" id="GO:0008818">
    <property type="term" value="F:cobalamin 5'-phosphate synthase activity"/>
    <property type="evidence" value="ECO:0007669"/>
    <property type="project" value="UniProtKB-UniRule"/>
</dbReference>
<evidence type="ECO:0000256" key="6">
    <source>
        <dbReference type="ARBA" id="ARBA00015850"/>
    </source>
</evidence>
<dbReference type="PANTHER" id="PTHR34148:SF1">
    <property type="entry name" value="ADENOSYLCOBINAMIDE-GDP RIBAZOLETRANSFERASE"/>
    <property type="match status" value="1"/>
</dbReference>
<evidence type="ECO:0000256" key="4">
    <source>
        <dbReference type="ARBA" id="ARBA00010561"/>
    </source>
</evidence>
<evidence type="ECO:0000256" key="3">
    <source>
        <dbReference type="ARBA" id="ARBA00004663"/>
    </source>
</evidence>
<comment type="caution">
    <text evidence="20">The sequence shown here is derived from an EMBL/GenBank/DDBJ whole genome shotgun (WGS) entry which is preliminary data.</text>
</comment>
<dbReference type="InterPro" id="IPR003805">
    <property type="entry name" value="CobS"/>
</dbReference>
<evidence type="ECO:0000256" key="14">
    <source>
        <dbReference type="ARBA" id="ARBA00025228"/>
    </source>
</evidence>
<evidence type="ECO:0000256" key="9">
    <source>
        <dbReference type="ARBA" id="ARBA00022679"/>
    </source>
</evidence>
<comment type="similarity">
    <text evidence="4 19">Belongs to the CobS family.</text>
</comment>
<protein>
    <recommendedName>
        <fullName evidence="6 19">Adenosylcobinamide-GDP ribazoletransferase</fullName>
        <ecNumber evidence="5 19">2.7.8.26</ecNumber>
    </recommendedName>
    <alternativeName>
        <fullName evidence="16 19">Cobalamin synthase</fullName>
    </alternativeName>
    <alternativeName>
        <fullName evidence="15 19">Cobalamin-5'-phosphate synthase</fullName>
    </alternativeName>
</protein>
<evidence type="ECO:0000256" key="10">
    <source>
        <dbReference type="ARBA" id="ARBA00022692"/>
    </source>
</evidence>
<comment type="pathway">
    <text evidence="3 19">Cofactor biosynthesis; adenosylcobalamin biosynthesis; adenosylcobalamin from cob(II)yrinate a,c-diamide: step 7/7.</text>
</comment>
<keyword evidence="9 19" id="KW-0808">Transferase</keyword>
<comment type="subcellular location">
    <subcellularLocation>
        <location evidence="2 19">Cell membrane</location>
        <topology evidence="2 19">Multi-pass membrane protein</topology>
    </subcellularLocation>
</comment>
<proteinExistence type="inferred from homology"/>
<organism evidence="20 21">
    <name type="scientific">Candidatus Blautia gallistercoris</name>
    <dbReference type="NCBI Taxonomy" id="2838490"/>
    <lineage>
        <taxon>Bacteria</taxon>
        <taxon>Bacillati</taxon>
        <taxon>Bacillota</taxon>
        <taxon>Clostridia</taxon>
        <taxon>Lachnospirales</taxon>
        <taxon>Lachnospiraceae</taxon>
        <taxon>Blautia</taxon>
    </lineage>
</organism>
<reference evidence="20" key="1">
    <citation type="journal article" date="2021" name="PeerJ">
        <title>Extensive microbial diversity within the chicken gut microbiome revealed by metagenomics and culture.</title>
        <authorList>
            <person name="Gilroy R."/>
            <person name="Ravi A."/>
            <person name="Getino M."/>
            <person name="Pursley I."/>
            <person name="Horton D.L."/>
            <person name="Alikhan N.F."/>
            <person name="Baker D."/>
            <person name="Gharbi K."/>
            <person name="Hall N."/>
            <person name="Watson M."/>
            <person name="Adriaenssens E.M."/>
            <person name="Foster-Nyarko E."/>
            <person name="Jarju S."/>
            <person name="Secka A."/>
            <person name="Antonio M."/>
            <person name="Oren A."/>
            <person name="Chaudhuri R.R."/>
            <person name="La Ragione R."/>
            <person name="Hildebrand F."/>
            <person name="Pallen M.J."/>
        </authorList>
    </citation>
    <scope>NUCLEOTIDE SEQUENCE</scope>
    <source>
        <strain evidence="20">ChiSjej1B19-8411</strain>
    </source>
</reference>
<dbReference type="HAMAP" id="MF_00719">
    <property type="entry name" value="CobS"/>
    <property type="match status" value="1"/>
</dbReference>
<dbReference type="AlphaFoldDB" id="A0A9D1WIY3"/>
<dbReference type="PANTHER" id="PTHR34148">
    <property type="entry name" value="ADENOSYLCOBINAMIDE-GDP RIBAZOLETRANSFERASE"/>
    <property type="match status" value="1"/>
</dbReference>
<evidence type="ECO:0000256" key="5">
    <source>
        <dbReference type="ARBA" id="ARBA00013200"/>
    </source>
</evidence>
<dbReference type="EMBL" id="DXEX01000216">
    <property type="protein sequence ID" value="HIX60059.1"/>
    <property type="molecule type" value="Genomic_DNA"/>
</dbReference>
<dbReference type="GO" id="GO:0009236">
    <property type="term" value="P:cobalamin biosynthetic process"/>
    <property type="evidence" value="ECO:0007669"/>
    <property type="project" value="UniProtKB-UniRule"/>
</dbReference>
<name>A0A9D1WIY3_9FIRM</name>
<keyword evidence="8 19" id="KW-0169">Cobalamin biosynthesis</keyword>
<feature type="transmembrane region" description="Helical" evidence="19">
    <location>
        <begin position="20"/>
        <end position="41"/>
    </location>
</feature>
<evidence type="ECO:0000313" key="21">
    <source>
        <dbReference type="Proteomes" id="UP000886817"/>
    </source>
</evidence>
<dbReference type="EC" id="2.7.8.26" evidence="5 19"/>
<dbReference type="Pfam" id="PF02654">
    <property type="entry name" value="CobS"/>
    <property type="match status" value="1"/>
</dbReference>
<keyword evidence="13 19" id="KW-0472">Membrane</keyword>
<evidence type="ECO:0000256" key="8">
    <source>
        <dbReference type="ARBA" id="ARBA00022573"/>
    </source>
</evidence>
<sequence>MYSKIPMPYSDWSGENMKYVMGFFPLIGVVIGIVAGAWAWIAETIGLASDNLFRVAVCTAIPLLITGGIHMDGFLDTSDALSSWQEKERRLEILKDSHAGAFAIISCAVYMILYMGAVSVIEGKTFLLIGFYYMIIRGASGLSIVRFPKAKNTGLAAMFSDNAHKNVIQIWMLVYLVIGVVCTLAVNPVPAVVCNLLVLGIFLYYRWMSEKNFGGINGDLAGWFLQMAELLVMLGAAVTTLAMGGSLWN</sequence>
<evidence type="ECO:0000256" key="18">
    <source>
        <dbReference type="ARBA" id="ARBA00049504"/>
    </source>
</evidence>
<feature type="transmembrane region" description="Helical" evidence="19">
    <location>
        <begin position="166"/>
        <end position="186"/>
    </location>
</feature>
<evidence type="ECO:0000256" key="13">
    <source>
        <dbReference type="ARBA" id="ARBA00023136"/>
    </source>
</evidence>
<dbReference type="GO" id="GO:0051073">
    <property type="term" value="F:adenosylcobinamide-GDP ribazoletransferase activity"/>
    <property type="evidence" value="ECO:0007669"/>
    <property type="project" value="UniProtKB-UniRule"/>
</dbReference>
<dbReference type="Proteomes" id="UP000886817">
    <property type="component" value="Unassembled WGS sequence"/>
</dbReference>
<evidence type="ECO:0000256" key="7">
    <source>
        <dbReference type="ARBA" id="ARBA00022475"/>
    </source>
</evidence>
<comment type="catalytic activity">
    <reaction evidence="18 19">
        <text>alpha-ribazole 5'-phosphate + adenosylcob(III)inamide-GDP = adenosylcob(III)alamin 5'-phosphate + GMP + H(+)</text>
        <dbReference type="Rhea" id="RHEA:23560"/>
        <dbReference type="ChEBI" id="CHEBI:15378"/>
        <dbReference type="ChEBI" id="CHEBI:57918"/>
        <dbReference type="ChEBI" id="CHEBI:58115"/>
        <dbReference type="ChEBI" id="CHEBI:60487"/>
        <dbReference type="ChEBI" id="CHEBI:60493"/>
        <dbReference type="EC" id="2.7.8.26"/>
    </reaction>
</comment>
<feature type="transmembrane region" description="Helical" evidence="19">
    <location>
        <begin position="99"/>
        <end position="120"/>
    </location>
</feature>